<dbReference type="Proteomes" id="UP000189004">
    <property type="component" value="Unassembled WGS sequence"/>
</dbReference>
<name>A0A1V3C6U7_9ACTN</name>
<dbReference type="RefSeq" id="WP_077692928.1">
    <property type="nucleotide sequence ID" value="NZ_MCOK01000001.1"/>
</dbReference>
<dbReference type="OrthoDB" id="3430748at2"/>
<keyword evidence="2" id="KW-1185">Reference proteome</keyword>
<organism evidence="1 2">
    <name type="scientific">Nocardiopsis sinuspersici</name>
    <dbReference type="NCBI Taxonomy" id="501010"/>
    <lineage>
        <taxon>Bacteria</taxon>
        <taxon>Bacillati</taxon>
        <taxon>Actinomycetota</taxon>
        <taxon>Actinomycetes</taxon>
        <taxon>Streptosporangiales</taxon>
        <taxon>Nocardiopsidaceae</taxon>
        <taxon>Nocardiopsis</taxon>
    </lineage>
</organism>
<dbReference type="EMBL" id="MCOK01000001">
    <property type="protein sequence ID" value="OOC56481.1"/>
    <property type="molecule type" value="Genomic_DNA"/>
</dbReference>
<gene>
    <name evidence="1" type="ORF">NOSIN_23830</name>
</gene>
<reference evidence="2" key="1">
    <citation type="submission" date="2016-08" db="EMBL/GenBank/DDBJ databases">
        <authorList>
            <person name="Tokovenko B."/>
            <person name="Kalinowski J."/>
        </authorList>
    </citation>
    <scope>NUCLEOTIDE SEQUENCE [LARGE SCALE GENOMIC DNA]</scope>
    <source>
        <strain evidence="2">UTMC102</strain>
    </source>
</reference>
<accession>A0A1V3C6U7</accession>
<dbReference type="AlphaFoldDB" id="A0A1V3C6U7"/>
<evidence type="ECO:0000313" key="1">
    <source>
        <dbReference type="EMBL" id="OOC56481.1"/>
    </source>
</evidence>
<comment type="caution">
    <text evidence="1">The sequence shown here is derived from an EMBL/GenBank/DDBJ whole genome shotgun (WGS) entry which is preliminary data.</text>
</comment>
<sequence length="78" mass="9016">MYQSYDRNKLVRQVRELLESEGLEPLAQDDPKPEHAAMLLLRSFGIDPVVDQVEALKGAMDRTWEESDEARADESRNR</sequence>
<protein>
    <submittedName>
        <fullName evidence="1">Uncharacterized protein</fullName>
    </submittedName>
</protein>
<evidence type="ECO:0000313" key="2">
    <source>
        <dbReference type="Proteomes" id="UP000189004"/>
    </source>
</evidence>
<dbReference type="STRING" id="501010.NOSIN_23830"/>
<proteinExistence type="predicted"/>